<evidence type="ECO:0000313" key="9">
    <source>
        <dbReference type="EMBL" id="AKV69031.1"/>
    </source>
</evidence>
<comment type="subcellular location">
    <subcellularLocation>
        <location evidence="1">Cell membrane</location>
        <topology evidence="1">Multi-pass membrane protein</topology>
    </subcellularLocation>
</comment>
<evidence type="ECO:0000256" key="5">
    <source>
        <dbReference type="ARBA" id="ARBA00022989"/>
    </source>
</evidence>
<comment type="similarity">
    <text evidence="7">Belongs to the glycosyltransferase 87 family.</text>
</comment>
<dbReference type="GO" id="GO:0005886">
    <property type="term" value="C:plasma membrane"/>
    <property type="evidence" value="ECO:0007669"/>
    <property type="project" value="UniProtKB-SubCell"/>
</dbReference>
<evidence type="ECO:0000256" key="2">
    <source>
        <dbReference type="ARBA" id="ARBA00022475"/>
    </source>
</evidence>
<dbReference type="GO" id="GO:0016758">
    <property type="term" value="F:hexosyltransferase activity"/>
    <property type="evidence" value="ECO:0007669"/>
    <property type="project" value="InterPro"/>
</dbReference>
<feature type="transmembrane region" description="Helical" evidence="8">
    <location>
        <begin position="215"/>
        <end position="233"/>
    </location>
</feature>
<keyword evidence="10" id="KW-1185">Reference proteome</keyword>
<dbReference type="Pfam" id="PF09594">
    <property type="entry name" value="GT87"/>
    <property type="match status" value="1"/>
</dbReference>
<feature type="transmembrane region" description="Helical" evidence="8">
    <location>
        <begin position="135"/>
        <end position="154"/>
    </location>
</feature>
<feature type="transmembrane region" description="Helical" evidence="8">
    <location>
        <begin position="183"/>
        <end position="208"/>
    </location>
</feature>
<feature type="transmembrane region" description="Helical" evidence="8">
    <location>
        <begin position="271"/>
        <end position="288"/>
    </location>
</feature>
<dbReference type="KEGG" id="mpk:VL20_4085"/>
<gene>
    <name evidence="9" type="ORF">VL20_4085</name>
</gene>
<feature type="transmembrane region" description="Helical" evidence="8">
    <location>
        <begin position="88"/>
        <end position="104"/>
    </location>
</feature>
<name>A0A0K1S4V7_9CHRO</name>
<evidence type="ECO:0000313" key="10">
    <source>
        <dbReference type="Proteomes" id="UP000068167"/>
    </source>
</evidence>
<keyword evidence="3" id="KW-0808">Transferase</keyword>
<evidence type="ECO:0008006" key="11">
    <source>
        <dbReference type="Google" id="ProtNLM"/>
    </source>
</evidence>
<dbReference type="PATRIC" id="fig|1638788.3.peg.4116"/>
<reference evidence="9 10" key="1">
    <citation type="journal article" date="2016" name="Stand. Genomic Sci.">
        <title>Complete genome sequence and genomic characterization of Microcystis panniformis FACHB 1757 by third-generation sequencing.</title>
        <authorList>
            <person name="Zhang J.Y."/>
            <person name="Guan R."/>
            <person name="Zhang H.J."/>
            <person name="Li H."/>
            <person name="Xiao P."/>
            <person name="Yu G.L."/>
            <person name="Du L."/>
            <person name="Cao D.M."/>
            <person name="Zhu B.C."/>
            <person name="Li R.H."/>
            <person name="Lu Z.H."/>
        </authorList>
    </citation>
    <scope>NUCLEOTIDE SEQUENCE [LARGE SCALE GENOMIC DNA]</scope>
    <source>
        <strain evidence="9 10">FACHB-1757</strain>
    </source>
</reference>
<evidence type="ECO:0000256" key="6">
    <source>
        <dbReference type="ARBA" id="ARBA00023136"/>
    </source>
</evidence>
<evidence type="ECO:0000256" key="4">
    <source>
        <dbReference type="ARBA" id="ARBA00022692"/>
    </source>
</evidence>
<accession>A0A0K1S4V7</accession>
<keyword evidence="5 8" id="KW-1133">Transmembrane helix</keyword>
<keyword evidence="6 8" id="KW-0472">Membrane</keyword>
<evidence type="ECO:0000256" key="1">
    <source>
        <dbReference type="ARBA" id="ARBA00004651"/>
    </source>
</evidence>
<evidence type="ECO:0000256" key="7">
    <source>
        <dbReference type="ARBA" id="ARBA00024033"/>
    </source>
</evidence>
<feature type="transmembrane region" description="Helical" evidence="8">
    <location>
        <begin position="161"/>
        <end position="177"/>
    </location>
</feature>
<feature type="transmembrane region" description="Helical" evidence="8">
    <location>
        <begin position="295"/>
        <end position="313"/>
    </location>
</feature>
<evidence type="ECO:0000256" key="8">
    <source>
        <dbReference type="SAM" id="Phobius"/>
    </source>
</evidence>
<feature type="transmembrane region" description="Helical" evidence="8">
    <location>
        <begin position="363"/>
        <end position="382"/>
    </location>
</feature>
<feature type="transmembrane region" description="Helical" evidence="8">
    <location>
        <begin position="319"/>
        <end position="335"/>
    </location>
</feature>
<sequence length="393" mass="44406">MRSMFLNKAMIFAKKQPILSILTLIFAWLAVAYLAKGFYTLAFDSSPSGARDLLERWQEQQYIYLGIYPYRMNPADINAELGRIRSGGYPPWAFLTGFFMFPPISSTLTRFYHVFLNLISLGILSRFAYQLGLPFGRMAAYFFVFTSLAISSNCTTLNNGQYGLIVNALLIIVYWLLQANKNYLAGIFMGIALVKPNISAPYLLSLVIKRKFKTVILAFVYIISATFAIAHTTRLNFEKVIGSFLNQIKYVADDGVSSINIIMKFGISTEITLVLLTTIGLVLGIVIFQKLQHTSLLTLFACAAVIGRVFTYHRPYDDLMLVFLLLALLTLAFSYPSRLNIIIVSLVGLTLWLPLSIQNLASPYWSIFQNTIWLIALVYLLVNSWERENNADD</sequence>
<organism evidence="9 10">
    <name type="scientific">Microcystis panniformis FACHB-1757</name>
    <dbReference type="NCBI Taxonomy" id="1638788"/>
    <lineage>
        <taxon>Bacteria</taxon>
        <taxon>Bacillati</taxon>
        <taxon>Cyanobacteriota</taxon>
        <taxon>Cyanophyceae</taxon>
        <taxon>Oscillatoriophycideae</taxon>
        <taxon>Chroococcales</taxon>
        <taxon>Microcystaceae</taxon>
        <taxon>Microcystis</taxon>
    </lineage>
</organism>
<evidence type="ECO:0000256" key="3">
    <source>
        <dbReference type="ARBA" id="ARBA00022679"/>
    </source>
</evidence>
<dbReference type="InterPro" id="IPR018584">
    <property type="entry name" value="GT87"/>
</dbReference>
<dbReference type="Proteomes" id="UP000068167">
    <property type="component" value="Chromosome"/>
</dbReference>
<dbReference type="AlphaFoldDB" id="A0A0K1S4V7"/>
<proteinExistence type="inferred from homology"/>
<protein>
    <recommendedName>
        <fullName evidence="11">DUF2029 domain-containing protein</fullName>
    </recommendedName>
</protein>
<keyword evidence="4 8" id="KW-0812">Transmembrane</keyword>
<keyword evidence="2" id="KW-1003">Cell membrane</keyword>
<dbReference type="EMBL" id="CP011339">
    <property type="protein sequence ID" value="AKV69031.1"/>
    <property type="molecule type" value="Genomic_DNA"/>
</dbReference>